<reference evidence="1 2" key="1">
    <citation type="submission" date="2011-01" db="EMBL/GenBank/DDBJ databases">
        <title>Whole genome sequence of Tetragenococcus halophilus NBRC 12172.</title>
        <authorList>
            <person name="Nakazawa H."/>
            <person name="Omata S."/>
            <person name="Koga C."/>
            <person name="Watanabe Y."/>
            <person name="Katano Y."/>
            <person name="Ito N."/>
            <person name="Tsukatani N."/>
            <person name="Ankai A."/>
            <person name="Oguchi A."/>
            <person name="Fukui S."/>
            <person name="Yashiro I."/>
            <person name="Kamata S."/>
            <person name="Hashimoto Y."/>
            <person name="Yamazaki J."/>
            <person name="Taguchi H."/>
            <person name="Tanaka A."/>
            <person name="Koyama T."/>
            <person name="Ichige A."/>
            <person name="Hanya Y."/>
            <person name="Tanikawa S."/>
            <person name="Yamazaki S."/>
            <person name="Fujita N."/>
        </authorList>
    </citation>
    <scope>NUCLEOTIDE SEQUENCE [LARGE SCALE GENOMIC DNA]</scope>
    <source>
        <strain evidence="2">DSM 20338 / JCM 20259 / NCIMB 9735 / NBRC 12172</strain>
    </source>
</reference>
<organism evidence="1 2">
    <name type="scientific">Tetragenococcus halophilus (strain DSM 20338 / JCM 20259 / NCIMB 9735 / NBRC 12172)</name>
    <name type="common">Pediococcus halophilus</name>
    <dbReference type="NCBI Taxonomy" id="945021"/>
    <lineage>
        <taxon>Bacteria</taxon>
        <taxon>Bacillati</taxon>
        <taxon>Bacillota</taxon>
        <taxon>Bacilli</taxon>
        <taxon>Lactobacillales</taxon>
        <taxon>Enterococcaceae</taxon>
        <taxon>Tetragenococcus</taxon>
    </lineage>
</organism>
<sequence>MKYNDRSSIERVNIYMKEYYELSDSQFYKLDHTSFLSLDPADLQRPNLCQIVRL</sequence>
<accession>A0AAN1SFG8</accession>
<name>A0AAN1SFG8_TETHN</name>
<dbReference type="AlphaFoldDB" id="A0AAN1SFG8"/>
<gene>
    <name evidence="1" type="ordered locus">TEH_01970</name>
</gene>
<evidence type="ECO:0000313" key="1">
    <source>
        <dbReference type="EMBL" id="BAK93524.1"/>
    </source>
</evidence>
<dbReference type="EMBL" id="AP012046">
    <property type="protein sequence ID" value="BAK93524.1"/>
    <property type="molecule type" value="Genomic_DNA"/>
</dbReference>
<proteinExistence type="predicted"/>
<dbReference type="RefSeq" id="WP_014123594.1">
    <property type="nucleotide sequence ID" value="NC_016052.1"/>
</dbReference>
<dbReference type="Proteomes" id="UP000002663">
    <property type="component" value="Chromosome"/>
</dbReference>
<dbReference type="KEGG" id="thl:TEH_01970"/>
<evidence type="ECO:0000313" key="2">
    <source>
        <dbReference type="Proteomes" id="UP000002663"/>
    </source>
</evidence>
<protein>
    <submittedName>
        <fullName evidence="1">Transposase</fullName>
    </submittedName>
</protein>